<evidence type="ECO:0000256" key="2">
    <source>
        <dbReference type="ARBA" id="ARBA00022840"/>
    </source>
</evidence>
<dbReference type="CDD" id="cd17933">
    <property type="entry name" value="DEXSc_RecD-like"/>
    <property type="match status" value="1"/>
</dbReference>
<feature type="domain" description="ATP-dependent RecD2 DNA helicase SH3" evidence="6">
    <location>
        <begin position="597"/>
        <end position="668"/>
    </location>
</feature>
<evidence type="ECO:0000256" key="1">
    <source>
        <dbReference type="ARBA" id="ARBA00022741"/>
    </source>
</evidence>
<keyword evidence="1 3" id="KW-0547">Nucleotide-binding</keyword>
<reference evidence="8 9" key="1">
    <citation type="journal article" date="2015" name="Genome Announc.">
        <title>Expanding the biotechnology potential of lactobacilli through comparative genomics of 213 strains and associated genera.</title>
        <authorList>
            <person name="Sun Z."/>
            <person name="Harris H.M."/>
            <person name="McCann A."/>
            <person name="Guo C."/>
            <person name="Argimon S."/>
            <person name="Zhang W."/>
            <person name="Yang X."/>
            <person name="Jeffery I.B."/>
            <person name="Cooney J.C."/>
            <person name="Kagawa T.F."/>
            <person name="Liu W."/>
            <person name="Song Y."/>
            <person name="Salvetti E."/>
            <person name="Wrobel A."/>
            <person name="Rasinkangas P."/>
            <person name="Parkhill J."/>
            <person name="Rea M.C."/>
            <person name="O'Sullivan O."/>
            <person name="Ritari J."/>
            <person name="Douillard F.P."/>
            <person name="Paul Ross R."/>
            <person name="Yang R."/>
            <person name="Briner A.E."/>
            <person name="Felis G.E."/>
            <person name="de Vos W.M."/>
            <person name="Barrangou R."/>
            <person name="Klaenhammer T.R."/>
            <person name="Caufield P.W."/>
            <person name="Cui Y."/>
            <person name="Zhang H."/>
            <person name="O'Toole P.W."/>
        </authorList>
    </citation>
    <scope>NUCLEOTIDE SEQUENCE [LARGE SCALE GENOMIC DNA]</scope>
    <source>
        <strain evidence="8 9">DSM 15638</strain>
    </source>
</reference>
<keyword evidence="8" id="KW-0269">Exonuclease</keyword>
<evidence type="ECO:0000259" key="4">
    <source>
        <dbReference type="Pfam" id="PF13538"/>
    </source>
</evidence>
<accession>A0A0R1HJ03</accession>
<dbReference type="GO" id="GO:0009338">
    <property type="term" value="C:exodeoxyribonuclease V complex"/>
    <property type="evidence" value="ECO:0007669"/>
    <property type="project" value="TreeGrafter"/>
</dbReference>
<evidence type="ECO:0000313" key="8">
    <source>
        <dbReference type="EMBL" id="KRK46320.1"/>
    </source>
</evidence>
<dbReference type="Pfam" id="PF18335">
    <property type="entry name" value="SH3_13"/>
    <property type="match status" value="1"/>
</dbReference>
<dbReference type="SUPFAM" id="SSF52540">
    <property type="entry name" value="P-loop containing nucleoside triphosphate hydrolases"/>
    <property type="match status" value="1"/>
</dbReference>
<dbReference type="RefSeq" id="WP_057973891.1">
    <property type="nucleotide sequence ID" value="NZ_AZDI01000002.1"/>
</dbReference>
<dbReference type="GO" id="GO:0016887">
    <property type="term" value="F:ATP hydrolysis activity"/>
    <property type="evidence" value="ECO:0007669"/>
    <property type="project" value="RHEA"/>
</dbReference>
<dbReference type="InterPro" id="IPR050534">
    <property type="entry name" value="Coronavir_polyprotein_1ab"/>
</dbReference>
<dbReference type="NCBIfam" id="TIGR01448">
    <property type="entry name" value="recD_rel"/>
    <property type="match status" value="1"/>
</dbReference>
<feature type="domain" description="ATP-dependent RecD2 DNA helicase-like helix-hairpin-helix" evidence="5">
    <location>
        <begin position="163"/>
        <end position="253"/>
    </location>
</feature>
<name>A0A0R1HJ03_9LACO</name>
<dbReference type="GO" id="GO:0017116">
    <property type="term" value="F:single-stranded DNA helicase activity"/>
    <property type="evidence" value="ECO:0007669"/>
    <property type="project" value="TreeGrafter"/>
</dbReference>
<dbReference type="InterPro" id="IPR027417">
    <property type="entry name" value="P-loop_NTPase"/>
</dbReference>
<keyword evidence="9" id="KW-1185">Reference proteome</keyword>
<dbReference type="PATRIC" id="fig|1423719.4.peg.835"/>
<dbReference type="GO" id="GO:0004527">
    <property type="term" value="F:exonuclease activity"/>
    <property type="evidence" value="ECO:0007669"/>
    <property type="project" value="UniProtKB-KW"/>
</dbReference>
<feature type="domain" description="UvrD-like helicase C-terminal" evidence="4">
    <location>
        <begin position="685"/>
        <end position="732"/>
    </location>
</feature>
<evidence type="ECO:0000259" key="7">
    <source>
        <dbReference type="Pfam" id="PF23139"/>
    </source>
</evidence>
<dbReference type="PANTHER" id="PTHR43788">
    <property type="entry name" value="DNA2/NAM7 HELICASE FAMILY MEMBER"/>
    <property type="match status" value="1"/>
</dbReference>
<dbReference type="CDD" id="cd18809">
    <property type="entry name" value="SF1_C_RecD"/>
    <property type="match status" value="1"/>
</dbReference>
<protein>
    <recommendedName>
        <fullName evidence="3">ATP-dependent RecD2 DNA helicase</fullName>
        <ecNumber evidence="3">5.6.2.3</ecNumber>
    </recommendedName>
    <alternativeName>
        <fullName evidence="3">DNA 5'-3' helicase subunit RecD2</fullName>
    </alternativeName>
</protein>
<evidence type="ECO:0000259" key="5">
    <source>
        <dbReference type="Pfam" id="PF14490"/>
    </source>
</evidence>
<dbReference type="PANTHER" id="PTHR43788:SF6">
    <property type="entry name" value="DNA HELICASE B"/>
    <property type="match status" value="1"/>
</dbReference>
<comment type="caution">
    <text evidence="8">The sequence shown here is derived from an EMBL/GenBank/DDBJ whole genome shotgun (WGS) entry which is preliminary data.</text>
</comment>
<dbReference type="OrthoDB" id="9803432at2"/>
<keyword evidence="3" id="KW-0413">Isomerase</keyword>
<organism evidence="8 9">
    <name type="scientific">Dellaglioa algida DSM 15638</name>
    <dbReference type="NCBI Taxonomy" id="1423719"/>
    <lineage>
        <taxon>Bacteria</taxon>
        <taxon>Bacillati</taxon>
        <taxon>Bacillota</taxon>
        <taxon>Bacilli</taxon>
        <taxon>Lactobacillales</taxon>
        <taxon>Lactobacillaceae</taxon>
        <taxon>Dellaglioa</taxon>
    </lineage>
</organism>
<dbReference type="Gene3D" id="3.40.50.300">
    <property type="entry name" value="P-loop containing nucleotide triphosphate hydrolases"/>
    <property type="match status" value="2"/>
</dbReference>
<keyword evidence="3" id="KW-0378">Hydrolase</keyword>
<dbReference type="InterPro" id="IPR027785">
    <property type="entry name" value="UvrD-like_helicase_C"/>
</dbReference>
<proteinExistence type="inferred from homology"/>
<evidence type="ECO:0000313" key="9">
    <source>
        <dbReference type="Proteomes" id="UP000051450"/>
    </source>
</evidence>
<comment type="similarity">
    <text evidence="3">Belongs to the RecD family. RecD2 subfamily.</text>
</comment>
<gene>
    <name evidence="3" type="primary">recD2</name>
    <name evidence="8" type="ORF">FC66_GL000823</name>
</gene>
<evidence type="ECO:0000256" key="3">
    <source>
        <dbReference type="HAMAP-Rule" id="MF_01488"/>
    </source>
</evidence>
<sequence>MVAQKVSLFDDGSQSNETQAYLVGKVATIFFQSQDSFYKVILIHSVESNLEWPEDEVVVTGNFADIKEESTYRFYGQQVEHPKYGKQFQASNYQNETPTSKMGLITYLSGAEFKGIGKKTAESIVDKLGTKTIDKILADDTVLDSLELSNKQKITVLETVRVNNGMEQIIIGLNGFGFGSQLAATIYQTYKEKTLEIIQENPYQLVNDIENIGFKKADQIAEELGFAADSSGRIQAGILQSINDLCQQDGDTYATAEPLLTASLQLLEGSRRVRINPEAISKELVNLAKSGLIVGDEQRIYLKNLYHAEYQIAEHLKRLLSSNQEKKGSSDKDLNKAIRKIEKKLDMNYGESQIDAIKEAMNSQVFLLTGGPGTGKTTVINGIVELFAELNDFSLDVSSYGEGQIFPILLAAPTGRAAKRMTETTGLPASTIHRLLGLTGRESNNEIETKDLEGGLLIIDEMSMVDTYLLNTLMNAIPTNMKVILVGDKDQLPSVGPGQTFYDLLKSDYLERKELTDIYRQGDGSSIISLAHSIKNGELPADFTKNQKDRSFFASREYQVESIIKQVVERAKTKGFTSSDIQVLAPMYRGAAGINRLNEMLQEIMNPLENSRQKEVLFRDQKFRIGDKVLHLVNSPENNVFNGDIGKIVGITVAKDSEDKVDEIIIAFDQTEVTYRRNEWQKITLAYCTSIHKSQGSEFKMVILPMVSQYKRMLKRNLLYTAITRASQLLILLGEEKSFEECVENESANRKTTLLLRIEQIFDGDIKKINDSSGSGQTTKELKKETQLDPSPIEQFILTNDMIANGTIDPMIGMANTQP</sequence>
<keyword evidence="3" id="KW-0347">Helicase</keyword>
<dbReference type="InterPro" id="IPR006345">
    <property type="entry name" value="RecD2"/>
</dbReference>
<keyword evidence="8" id="KW-0540">Nuclease</keyword>
<dbReference type="InterPro" id="IPR041451">
    <property type="entry name" value="RecD2_SH13"/>
</dbReference>
<dbReference type="AlphaFoldDB" id="A0A0R1HJ03"/>
<dbReference type="GO" id="GO:0006310">
    <property type="term" value="P:DNA recombination"/>
    <property type="evidence" value="ECO:0007669"/>
    <property type="project" value="InterPro"/>
</dbReference>
<dbReference type="Gene3D" id="1.10.10.2220">
    <property type="match status" value="1"/>
</dbReference>
<dbReference type="HAMAP" id="MF_01488">
    <property type="entry name" value="RecD2"/>
    <property type="match status" value="1"/>
</dbReference>
<dbReference type="Gene3D" id="2.30.30.940">
    <property type="match status" value="1"/>
</dbReference>
<keyword evidence="3" id="KW-0238">DNA-binding</keyword>
<dbReference type="Pfam" id="PF13245">
    <property type="entry name" value="AAA_19"/>
    <property type="match status" value="1"/>
</dbReference>
<evidence type="ECO:0000259" key="6">
    <source>
        <dbReference type="Pfam" id="PF18335"/>
    </source>
</evidence>
<dbReference type="Pfam" id="PF14490">
    <property type="entry name" value="HHH_RecD2"/>
    <property type="match status" value="1"/>
</dbReference>
<dbReference type="Pfam" id="PF23139">
    <property type="entry name" value="OB_YrrC"/>
    <property type="match status" value="1"/>
</dbReference>
<dbReference type="STRING" id="1423719.FC66_GL000823"/>
<keyword evidence="2 3" id="KW-0067">ATP-binding</keyword>
<dbReference type="EC" id="5.6.2.3" evidence="3"/>
<comment type="function">
    <text evidence="3">DNA-dependent ATPase and ATP-dependent 5'-3' DNA helicase. Has no activity on blunt DNA or DNA with 3'-overhangs, requires at least 10 bases of 5'-ssDNA for helicase activity.</text>
</comment>
<comment type="catalytic activity">
    <reaction evidence="3">
        <text>ATP + H2O = ADP + phosphate + H(+)</text>
        <dbReference type="Rhea" id="RHEA:13065"/>
        <dbReference type="ChEBI" id="CHEBI:15377"/>
        <dbReference type="ChEBI" id="CHEBI:15378"/>
        <dbReference type="ChEBI" id="CHEBI:30616"/>
        <dbReference type="ChEBI" id="CHEBI:43474"/>
        <dbReference type="ChEBI" id="CHEBI:456216"/>
        <dbReference type="EC" id="5.6.2.3"/>
    </reaction>
</comment>
<dbReference type="GO" id="GO:0043139">
    <property type="term" value="F:5'-3' DNA helicase activity"/>
    <property type="evidence" value="ECO:0007669"/>
    <property type="project" value="UniProtKB-UniRule"/>
</dbReference>
<dbReference type="Pfam" id="PF13538">
    <property type="entry name" value="UvrD_C_2"/>
    <property type="match status" value="1"/>
</dbReference>
<dbReference type="GO" id="GO:0005524">
    <property type="term" value="F:ATP binding"/>
    <property type="evidence" value="ECO:0007669"/>
    <property type="project" value="UniProtKB-UniRule"/>
</dbReference>
<dbReference type="GO" id="GO:0003677">
    <property type="term" value="F:DNA binding"/>
    <property type="evidence" value="ECO:0007669"/>
    <property type="project" value="UniProtKB-UniRule"/>
</dbReference>
<dbReference type="Proteomes" id="UP000051450">
    <property type="component" value="Unassembled WGS sequence"/>
</dbReference>
<dbReference type="InterPro" id="IPR055446">
    <property type="entry name" value="RecD2_N_OB"/>
</dbReference>
<dbReference type="EMBL" id="AZDI01000002">
    <property type="protein sequence ID" value="KRK46320.1"/>
    <property type="molecule type" value="Genomic_DNA"/>
</dbReference>
<feature type="binding site" evidence="3">
    <location>
        <begin position="373"/>
        <end position="377"/>
    </location>
    <ligand>
        <name>ATP</name>
        <dbReference type="ChEBI" id="CHEBI:30616"/>
    </ligand>
</feature>
<feature type="domain" description="ATP-dependent RecD2 DNA helicase OB-fold" evidence="7">
    <location>
        <begin position="20"/>
        <end position="98"/>
    </location>
</feature>
<dbReference type="InterPro" id="IPR029493">
    <property type="entry name" value="RecD2-like_HHH"/>
</dbReference>